<dbReference type="SMART" id="SM00577">
    <property type="entry name" value="CPDc"/>
    <property type="match status" value="1"/>
</dbReference>
<keyword evidence="7 12" id="KW-0809">Transit peptide</keyword>
<feature type="compositionally biased region" description="Basic and acidic residues" evidence="13">
    <location>
        <begin position="92"/>
        <end position="102"/>
    </location>
</feature>
<evidence type="ECO:0000313" key="16">
    <source>
        <dbReference type="Proteomes" id="UP001634394"/>
    </source>
</evidence>
<comment type="caution">
    <text evidence="15">The sequence shown here is derived from an EMBL/GenBank/DDBJ whole genome shotgun (WGS) entry which is preliminary data.</text>
</comment>
<proteinExistence type="inferred from homology"/>
<dbReference type="Proteomes" id="UP001634394">
    <property type="component" value="Unassembled WGS sequence"/>
</dbReference>
<evidence type="ECO:0000256" key="7">
    <source>
        <dbReference type="ARBA" id="ARBA00022946"/>
    </source>
</evidence>
<evidence type="ECO:0000256" key="6">
    <source>
        <dbReference type="ARBA" id="ARBA00022927"/>
    </source>
</evidence>
<dbReference type="InterPro" id="IPR004274">
    <property type="entry name" value="FCP1_dom"/>
</dbReference>
<protein>
    <recommendedName>
        <fullName evidence="12">Mitochondrial import inner membrane translocase subunit TIM50</fullName>
    </recommendedName>
</protein>
<dbReference type="InterPro" id="IPR050365">
    <property type="entry name" value="TIM50"/>
</dbReference>
<comment type="subunit">
    <text evidence="12">Component of the TIM23 complex.</text>
</comment>
<feature type="region of interest" description="Disordered" evidence="13">
    <location>
        <begin position="77"/>
        <end position="102"/>
    </location>
</feature>
<evidence type="ECO:0000256" key="1">
    <source>
        <dbReference type="ARBA" id="ARBA00004434"/>
    </source>
</evidence>
<evidence type="ECO:0000256" key="12">
    <source>
        <dbReference type="RuleBase" id="RU365079"/>
    </source>
</evidence>
<keyword evidence="11" id="KW-0472">Membrane</keyword>
<evidence type="ECO:0000259" key="14">
    <source>
        <dbReference type="PROSITE" id="PS50969"/>
    </source>
</evidence>
<dbReference type="AlphaFoldDB" id="A0ABD3WGR8"/>
<keyword evidence="4" id="KW-0812">Transmembrane</keyword>
<organism evidence="15 16">
    <name type="scientific">Sinanodonta woodiana</name>
    <name type="common">Chinese pond mussel</name>
    <name type="synonym">Anodonta woodiana</name>
    <dbReference type="NCBI Taxonomy" id="1069815"/>
    <lineage>
        <taxon>Eukaryota</taxon>
        <taxon>Metazoa</taxon>
        <taxon>Spiralia</taxon>
        <taxon>Lophotrochozoa</taxon>
        <taxon>Mollusca</taxon>
        <taxon>Bivalvia</taxon>
        <taxon>Autobranchia</taxon>
        <taxon>Heteroconchia</taxon>
        <taxon>Palaeoheterodonta</taxon>
        <taxon>Unionida</taxon>
        <taxon>Unionoidea</taxon>
        <taxon>Unionidae</taxon>
        <taxon>Unioninae</taxon>
        <taxon>Sinanodonta</taxon>
    </lineage>
</organism>
<evidence type="ECO:0000256" key="9">
    <source>
        <dbReference type="ARBA" id="ARBA00023010"/>
    </source>
</evidence>
<dbReference type="PROSITE" id="PS50969">
    <property type="entry name" value="FCP1"/>
    <property type="match status" value="1"/>
</dbReference>
<evidence type="ECO:0000256" key="11">
    <source>
        <dbReference type="ARBA" id="ARBA00023136"/>
    </source>
</evidence>
<keyword evidence="16" id="KW-1185">Reference proteome</keyword>
<dbReference type="CDD" id="cd07521">
    <property type="entry name" value="HAD_FCP1-like"/>
    <property type="match status" value="1"/>
</dbReference>
<comment type="subcellular location">
    <subcellularLocation>
        <location evidence="1 12">Mitochondrion inner membrane</location>
        <topology evidence="1 12">Single-pass membrane protein</topology>
    </subcellularLocation>
</comment>
<evidence type="ECO:0000256" key="2">
    <source>
        <dbReference type="ARBA" id="ARBA00006344"/>
    </source>
</evidence>
<keyword evidence="8" id="KW-1133">Transmembrane helix</keyword>
<comment type="function">
    <text evidence="12">Essential component of the TIM23 complex, a complex that mediates the translocation of transit peptide-containing proteins across the mitochondrial inner membrane.</text>
</comment>
<name>A0ABD3WGR8_SINWO</name>
<feature type="domain" description="FCP1 homology" evidence="14">
    <location>
        <begin position="191"/>
        <end position="335"/>
    </location>
</feature>
<evidence type="ECO:0000256" key="13">
    <source>
        <dbReference type="SAM" id="MobiDB-lite"/>
    </source>
</evidence>
<keyword evidence="9 12" id="KW-0811">Translocation</keyword>
<evidence type="ECO:0000256" key="3">
    <source>
        <dbReference type="ARBA" id="ARBA00022448"/>
    </source>
</evidence>
<dbReference type="InterPro" id="IPR023214">
    <property type="entry name" value="HAD_sf"/>
</dbReference>
<dbReference type="Pfam" id="PF03031">
    <property type="entry name" value="NIF"/>
    <property type="match status" value="1"/>
</dbReference>
<dbReference type="GO" id="GO:0005744">
    <property type="term" value="C:TIM23 mitochondrial import inner membrane translocase complex"/>
    <property type="evidence" value="ECO:0007669"/>
    <property type="project" value="UniProtKB-UniRule"/>
</dbReference>
<keyword evidence="5" id="KW-0999">Mitochondrion inner membrane</keyword>
<evidence type="ECO:0000256" key="5">
    <source>
        <dbReference type="ARBA" id="ARBA00022792"/>
    </source>
</evidence>
<dbReference type="Gene3D" id="3.40.50.1000">
    <property type="entry name" value="HAD superfamily/HAD-like"/>
    <property type="match status" value="1"/>
</dbReference>
<dbReference type="SUPFAM" id="SSF56784">
    <property type="entry name" value="HAD-like"/>
    <property type="match status" value="1"/>
</dbReference>
<evidence type="ECO:0000313" key="15">
    <source>
        <dbReference type="EMBL" id="KAL3872715.1"/>
    </source>
</evidence>
<keyword evidence="6 12" id="KW-0653">Protein transport</keyword>
<accession>A0ABD3WGR8</accession>
<gene>
    <name evidence="15" type="ORF">ACJMK2_035921</name>
</gene>
<comment type="similarity">
    <text evidence="2 12">Belongs to the TIM50 family.</text>
</comment>
<evidence type="ECO:0000256" key="8">
    <source>
        <dbReference type="ARBA" id="ARBA00022989"/>
    </source>
</evidence>
<dbReference type="FunFam" id="3.40.50.1000:FF:000019">
    <property type="entry name" value="Mitochondrial import inner membrane translocase subunit TIM50"/>
    <property type="match status" value="1"/>
</dbReference>
<dbReference type="InterPro" id="IPR036412">
    <property type="entry name" value="HAD-like_sf"/>
</dbReference>
<keyword evidence="3 12" id="KW-0813">Transport</keyword>
<dbReference type="EMBL" id="JBJQND010000006">
    <property type="protein sequence ID" value="KAL3872715.1"/>
    <property type="molecule type" value="Genomic_DNA"/>
</dbReference>
<sequence>MAAHMSYMCVTWKCRQLKGFPLFRQIYSIYSRNLLSTAPVIIKKCVYIPHKPCIYFLTTNNVPKLTDEILKAKLGQIPSDKDSSDGNQKTDSSQDEKKKDKKESIWSGRHAWKIGLGFLSAYFVCMTGVVIWQCGAPELDPAGNEIKDEYSDLPDLMAYSKRAWKWIIQQKKSIQDPSRDKLLPDPLKYPYVQPPYTLVMEMTGVLVHPDWTYSTGWRFKKRPGVSRFLQQVSPPLFEIVIFTSEQGFTADPIVNGIDPHGYIMYRLYRDATRYMNNHHVKDLSCLNRDLSKVIFLDWNENSFQLQKENTLKLKRWKGNDDDRTLEDVANFLQTLAASGVEDVRPVLKYYGEFDDPLEKFKENQHKLREQQEMQARMLQEKEQQSKIKSLAPSWFRR</sequence>
<dbReference type="GO" id="GO:0015031">
    <property type="term" value="P:protein transport"/>
    <property type="evidence" value="ECO:0007669"/>
    <property type="project" value="UniProtKB-KW"/>
</dbReference>
<evidence type="ECO:0000256" key="10">
    <source>
        <dbReference type="ARBA" id="ARBA00023128"/>
    </source>
</evidence>
<keyword evidence="10 12" id="KW-0496">Mitochondrion</keyword>
<dbReference type="PANTHER" id="PTHR12210">
    <property type="entry name" value="DULLARD PROTEIN PHOSPHATASE"/>
    <property type="match status" value="1"/>
</dbReference>
<reference evidence="15 16" key="1">
    <citation type="submission" date="2024-11" db="EMBL/GenBank/DDBJ databases">
        <title>Chromosome-level genome assembly of the freshwater bivalve Anodonta woodiana.</title>
        <authorList>
            <person name="Chen X."/>
        </authorList>
    </citation>
    <scope>NUCLEOTIDE SEQUENCE [LARGE SCALE GENOMIC DNA]</scope>
    <source>
        <strain evidence="15">MN2024</strain>
        <tissue evidence="15">Gills</tissue>
    </source>
</reference>
<evidence type="ECO:0000256" key="4">
    <source>
        <dbReference type="ARBA" id="ARBA00022692"/>
    </source>
</evidence>